<reference evidence="1" key="1">
    <citation type="submission" date="2021-01" db="EMBL/GenBank/DDBJ databases">
        <title>Modified the classification status of verrucomicrobia.</title>
        <authorList>
            <person name="Feng X."/>
        </authorList>
    </citation>
    <scope>NUCLEOTIDE SEQUENCE</scope>
    <source>
        <strain evidence="1">_KCTC 22039</strain>
    </source>
</reference>
<sequence>MVNLLAQIWNMCLARIATTVTLIASSAVISSADDQLLDAIQHVYRHGYSDSQMDKQSRQTIHVYYRHGESYVFVAGYDSLAEAREIHSELQLDVGELPKSELSKILPPTLGRSWADGTFKVTQPARIAEMTRYVAGEHVLGKSPVPALDPSWADGHFRVMQPAGSE</sequence>
<comment type="caution">
    <text evidence="1">The sequence shown here is derived from an EMBL/GenBank/DDBJ whole genome shotgun (WGS) entry which is preliminary data.</text>
</comment>
<dbReference type="EMBL" id="JAENIM010000039">
    <property type="protein sequence ID" value="MBK1791524.1"/>
    <property type="molecule type" value="Genomic_DNA"/>
</dbReference>
<evidence type="ECO:0000313" key="1">
    <source>
        <dbReference type="EMBL" id="MBK1791524.1"/>
    </source>
</evidence>
<gene>
    <name evidence="1" type="ORF">JIN82_10210</name>
</gene>
<keyword evidence="2" id="KW-1185">Reference proteome</keyword>
<dbReference type="AlphaFoldDB" id="A0A8J7MGR6"/>
<name>A0A8J7MGR6_9BACT</name>
<dbReference type="Proteomes" id="UP000624703">
    <property type="component" value="Unassembled WGS sequence"/>
</dbReference>
<organism evidence="1 2">
    <name type="scientific">Persicirhabdus sediminis</name>
    <dbReference type="NCBI Taxonomy" id="454144"/>
    <lineage>
        <taxon>Bacteria</taxon>
        <taxon>Pseudomonadati</taxon>
        <taxon>Verrucomicrobiota</taxon>
        <taxon>Verrucomicrobiia</taxon>
        <taxon>Verrucomicrobiales</taxon>
        <taxon>Verrucomicrobiaceae</taxon>
        <taxon>Persicirhabdus</taxon>
    </lineage>
</organism>
<evidence type="ECO:0000313" key="2">
    <source>
        <dbReference type="Proteomes" id="UP000624703"/>
    </source>
</evidence>
<accession>A0A8J7MGR6</accession>
<protein>
    <submittedName>
        <fullName evidence="1">Uncharacterized protein</fullName>
    </submittedName>
</protein>
<proteinExistence type="predicted"/>